<dbReference type="Pfam" id="PF13568">
    <property type="entry name" value="OMP_b-brl_2"/>
    <property type="match status" value="1"/>
</dbReference>
<comment type="caution">
    <text evidence="2">The sequence shown here is derived from an EMBL/GenBank/DDBJ whole genome shotgun (WGS) entry which is preliminary data.</text>
</comment>
<sequence length="224" mass="24971">MRKGILCVILGCFFSILCHGQVSFGVNASITSSTLSENFAKSKTGIQIGVLCNYELNEDLTLLSGLGYVVKGVNGLWSDLNYSQQLKMFDVQLSYLELPLSLGYKIPIGNNIRLIPNVGIFVSYGLHGHSEIKSINFEAEEVFRFADNSWNPFKDEKFNDWAQTTVTAFERWDYGVRSGLNIEAGNIICHGAYDFGFNKVWNGYGKMGNALKSRSLIIGIGYKF</sequence>
<dbReference type="AlphaFoldDB" id="A0A644UYV0"/>
<reference evidence="2" key="1">
    <citation type="submission" date="2019-08" db="EMBL/GenBank/DDBJ databases">
        <authorList>
            <person name="Kucharzyk K."/>
            <person name="Murdoch R.W."/>
            <person name="Higgins S."/>
            <person name="Loffler F."/>
        </authorList>
    </citation>
    <scope>NUCLEOTIDE SEQUENCE</scope>
</reference>
<feature type="domain" description="Outer membrane protein beta-barrel" evidence="1">
    <location>
        <begin position="22"/>
        <end position="200"/>
    </location>
</feature>
<evidence type="ECO:0000259" key="1">
    <source>
        <dbReference type="Pfam" id="PF13568"/>
    </source>
</evidence>
<accession>A0A644UYV0</accession>
<protein>
    <recommendedName>
        <fullName evidence="1">Outer membrane protein beta-barrel domain-containing protein</fullName>
    </recommendedName>
</protein>
<dbReference type="InterPro" id="IPR025665">
    <property type="entry name" value="Beta-barrel_OMP_2"/>
</dbReference>
<dbReference type="EMBL" id="VSSQ01000185">
    <property type="protein sequence ID" value="MPL84147.1"/>
    <property type="molecule type" value="Genomic_DNA"/>
</dbReference>
<gene>
    <name evidence="2" type="ORF">SDC9_30111</name>
</gene>
<organism evidence="2">
    <name type="scientific">bioreactor metagenome</name>
    <dbReference type="NCBI Taxonomy" id="1076179"/>
    <lineage>
        <taxon>unclassified sequences</taxon>
        <taxon>metagenomes</taxon>
        <taxon>ecological metagenomes</taxon>
    </lineage>
</organism>
<name>A0A644UYV0_9ZZZZ</name>
<proteinExistence type="predicted"/>
<evidence type="ECO:0000313" key="2">
    <source>
        <dbReference type="EMBL" id="MPL84147.1"/>
    </source>
</evidence>